<comment type="caution">
    <text evidence="4">The sequence shown here is derived from an EMBL/GenBank/DDBJ whole genome shotgun (WGS) entry which is preliminary data.</text>
</comment>
<dbReference type="PANTHER" id="PTHR40465">
    <property type="entry name" value="CHROMOSOME 1, WHOLE GENOME SHOTGUN SEQUENCE"/>
    <property type="match status" value="1"/>
</dbReference>
<dbReference type="EMBL" id="MU801961">
    <property type="protein sequence ID" value="KAJ3985461.1"/>
    <property type="molecule type" value="Genomic_DNA"/>
</dbReference>
<organism evidence="4 5">
    <name type="scientific">Lentinula detonsa</name>
    <dbReference type="NCBI Taxonomy" id="2804962"/>
    <lineage>
        <taxon>Eukaryota</taxon>
        <taxon>Fungi</taxon>
        <taxon>Dikarya</taxon>
        <taxon>Basidiomycota</taxon>
        <taxon>Agaricomycotina</taxon>
        <taxon>Agaricomycetes</taxon>
        <taxon>Agaricomycetidae</taxon>
        <taxon>Agaricales</taxon>
        <taxon>Marasmiineae</taxon>
        <taxon>Omphalotaceae</taxon>
        <taxon>Lentinula</taxon>
    </lineage>
</organism>
<gene>
    <name evidence="4" type="ORF">F5890DRAFT_1647941</name>
</gene>
<dbReference type="Pfam" id="PF20152">
    <property type="entry name" value="DUF6534"/>
    <property type="match status" value="1"/>
</dbReference>
<keyword evidence="2" id="KW-1133">Transmembrane helix</keyword>
<feature type="transmembrane region" description="Helical" evidence="2">
    <location>
        <begin position="136"/>
        <end position="162"/>
    </location>
</feature>
<feature type="transmembrane region" description="Helical" evidence="2">
    <location>
        <begin position="54"/>
        <end position="79"/>
    </location>
</feature>
<feature type="region of interest" description="Disordered" evidence="1">
    <location>
        <begin position="299"/>
        <end position="327"/>
    </location>
</feature>
<dbReference type="AlphaFoldDB" id="A0AA38Q107"/>
<evidence type="ECO:0000256" key="1">
    <source>
        <dbReference type="SAM" id="MobiDB-lite"/>
    </source>
</evidence>
<feature type="transmembrane region" description="Helical" evidence="2">
    <location>
        <begin position="174"/>
        <end position="201"/>
    </location>
</feature>
<feature type="compositionally biased region" description="Low complexity" evidence="1">
    <location>
        <begin position="306"/>
        <end position="321"/>
    </location>
</feature>
<dbReference type="Proteomes" id="UP001163850">
    <property type="component" value="Unassembled WGS sequence"/>
</dbReference>
<feature type="domain" description="DUF6534" evidence="3">
    <location>
        <begin position="185"/>
        <end position="271"/>
    </location>
</feature>
<feature type="transmembrane region" description="Helical" evidence="2">
    <location>
        <begin position="246"/>
        <end position="267"/>
    </location>
</feature>
<dbReference type="InterPro" id="IPR045339">
    <property type="entry name" value="DUF6534"/>
</dbReference>
<evidence type="ECO:0000256" key="2">
    <source>
        <dbReference type="SAM" id="Phobius"/>
    </source>
</evidence>
<keyword evidence="2" id="KW-0472">Membrane</keyword>
<sequence length="327" mass="36042">MSTAGDGPIPDTVQQTSSALFFGFVIAAVLYGIVLLEGFRYFKSFRNDSIVTKALVALLCGLDTLHFGLSVHVAHHYLVRKFEDPNATVQIIWSVKALGTTQVVLIWLVQCLYLVRIWNSWLSSSSHREILLHQKIAFLVLFSVVSIGMMGLGSGLVLIIGFDRIQSFLDFNKIKWAVYLSFGIAATIDIAITTIMSILLYRGITGTRATDGVLSTLICYFFSAGLSTSLAEVAYIILYAVADKSLLYMGVTFLISRIYTISFLELLNVRKQLREDLDATTSFQLGLSSMRFKTREMSSTQDDGFSSGSQPSSSIASATKSILEDIV</sequence>
<protein>
    <recommendedName>
        <fullName evidence="3">DUF6534 domain-containing protein</fullName>
    </recommendedName>
</protein>
<feature type="transmembrane region" description="Helical" evidence="2">
    <location>
        <begin position="91"/>
        <end position="115"/>
    </location>
</feature>
<feature type="transmembrane region" description="Helical" evidence="2">
    <location>
        <begin position="20"/>
        <end position="42"/>
    </location>
</feature>
<evidence type="ECO:0000259" key="3">
    <source>
        <dbReference type="Pfam" id="PF20152"/>
    </source>
</evidence>
<dbReference type="PANTHER" id="PTHR40465:SF1">
    <property type="entry name" value="DUF6534 DOMAIN-CONTAINING PROTEIN"/>
    <property type="match status" value="1"/>
</dbReference>
<evidence type="ECO:0000313" key="4">
    <source>
        <dbReference type="EMBL" id="KAJ3985461.1"/>
    </source>
</evidence>
<keyword evidence="2" id="KW-0812">Transmembrane</keyword>
<feature type="transmembrane region" description="Helical" evidence="2">
    <location>
        <begin position="213"/>
        <end position="240"/>
    </location>
</feature>
<accession>A0AA38Q107</accession>
<evidence type="ECO:0000313" key="5">
    <source>
        <dbReference type="Proteomes" id="UP001163850"/>
    </source>
</evidence>
<proteinExistence type="predicted"/>
<name>A0AA38Q107_9AGAR</name>
<reference evidence="4" key="1">
    <citation type="submission" date="2022-08" db="EMBL/GenBank/DDBJ databases">
        <authorList>
            <consortium name="DOE Joint Genome Institute"/>
            <person name="Min B."/>
            <person name="Riley R."/>
            <person name="Sierra-Patev S."/>
            <person name="Naranjo-Ortiz M."/>
            <person name="Looney B."/>
            <person name="Konkel Z."/>
            <person name="Slot J.C."/>
            <person name="Sakamoto Y."/>
            <person name="Steenwyk J.L."/>
            <person name="Rokas A."/>
            <person name="Carro J."/>
            <person name="Camarero S."/>
            <person name="Ferreira P."/>
            <person name="Molpeceres G."/>
            <person name="Ruiz-Duenas F.J."/>
            <person name="Serrano A."/>
            <person name="Henrissat B."/>
            <person name="Drula E."/>
            <person name="Hughes K.W."/>
            <person name="Mata J.L."/>
            <person name="Ishikawa N.K."/>
            <person name="Vargas-Isla R."/>
            <person name="Ushijima S."/>
            <person name="Smith C.A."/>
            <person name="Ahrendt S."/>
            <person name="Andreopoulos W."/>
            <person name="He G."/>
            <person name="Labutti K."/>
            <person name="Lipzen A."/>
            <person name="Ng V."/>
            <person name="Sandor L."/>
            <person name="Barry K."/>
            <person name="Martinez A.T."/>
            <person name="Xiao Y."/>
            <person name="Gibbons J.G."/>
            <person name="Terashima K."/>
            <person name="Hibbett D.S."/>
            <person name="Grigoriev I.V."/>
        </authorList>
    </citation>
    <scope>NUCLEOTIDE SEQUENCE</scope>
    <source>
        <strain evidence="4">TFB7829</strain>
    </source>
</reference>